<keyword evidence="3 6" id="KW-0812">Transmembrane</keyword>
<evidence type="ECO:0000256" key="4">
    <source>
        <dbReference type="ARBA" id="ARBA00022989"/>
    </source>
</evidence>
<dbReference type="Proteomes" id="UP001556653">
    <property type="component" value="Unassembled WGS sequence"/>
</dbReference>
<dbReference type="NCBIfam" id="TIGR00361">
    <property type="entry name" value="ComEC_Rec2"/>
    <property type="match status" value="1"/>
</dbReference>
<comment type="subcellular location">
    <subcellularLocation>
        <location evidence="1">Cell membrane</location>
        <topology evidence="1">Multi-pass membrane protein</topology>
    </subcellularLocation>
</comment>
<keyword evidence="4 6" id="KW-1133">Transmembrane helix</keyword>
<gene>
    <name evidence="8" type="ORF">V6X64_04295</name>
</gene>
<dbReference type="RefSeq" id="WP_367966695.1">
    <property type="nucleotide sequence ID" value="NZ_JBAKFJ010000001.1"/>
</dbReference>
<dbReference type="PANTHER" id="PTHR30619:SF1">
    <property type="entry name" value="RECOMBINATION PROTEIN 2"/>
    <property type="match status" value="1"/>
</dbReference>
<feature type="transmembrane region" description="Helical" evidence="6">
    <location>
        <begin position="47"/>
        <end position="65"/>
    </location>
</feature>
<dbReference type="InterPro" id="IPR004477">
    <property type="entry name" value="ComEC_N"/>
</dbReference>
<comment type="caution">
    <text evidence="8">The sequence shown here is derived from an EMBL/GenBank/DDBJ whole genome shotgun (WGS) entry which is preliminary data.</text>
</comment>
<dbReference type="InterPro" id="IPR035681">
    <property type="entry name" value="ComA-like_MBL"/>
</dbReference>
<evidence type="ECO:0000313" key="8">
    <source>
        <dbReference type="EMBL" id="MEX0386219.1"/>
    </source>
</evidence>
<dbReference type="CDD" id="cd07731">
    <property type="entry name" value="ComA-like_MBL-fold"/>
    <property type="match status" value="1"/>
</dbReference>
<proteinExistence type="predicted"/>
<evidence type="ECO:0000313" key="9">
    <source>
        <dbReference type="Proteomes" id="UP001556653"/>
    </source>
</evidence>
<dbReference type="Gene3D" id="3.60.15.10">
    <property type="entry name" value="Ribonuclease Z/Hydroxyacylglutathione hydrolase-like"/>
    <property type="match status" value="1"/>
</dbReference>
<feature type="transmembrane region" description="Helical" evidence="6">
    <location>
        <begin position="6"/>
        <end position="26"/>
    </location>
</feature>
<feature type="transmembrane region" description="Helical" evidence="6">
    <location>
        <begin position="394"/>
        <end position="418"/>
    </location>
</feature>
<feature type="transmembrane region" description="Helical" evidence="6">
    <location>
        <begin position="424"/>
        <end position="444"/>
    </location>
</feature>
<dbReference type="InterPro" id="IPR025405">
    <property type="entry name" value="DUF4131"/>
</dbReference>
<dbReference type="InterPro" id="IPR001279">
    <property type="entry name" value="Metallo-B-lactamas"/>
</dbReference>
<keyword evidence="9" id="KW-1185">Reference proteome</keyword>
<dbReference type="Pfam" id="PF03772">
    <property type="entry name" value="Competence"/>
    <property type="match status" value="1"/>
</dbReference>
<dbReference type="SMART" id="SM00849">
    <property type="entry name" value="Lactamase_B"/>
    <property type="match status" value="1"/>
</dbReference>
<sequence length="786" mass="84661">MAKDAGGILVALATGLLLVMFLPTRFTPVLLMIAPLLPALALDDRRALAGWLAAGVIYGLVWQGWVHSLRPTVDSGDAVMVTGRVVTLPEAVHGRQRFLLRPAAIEGRRGGLPRRIRVSIYAPTPRVSAGERWRMKLRLRRPRGFMNPVRFDYERWLASRHIDATAYLVAPESAERLTPATGLVHWRSVLSERIGDMSGTDGPGRALLQGLVTGDRRAFTDGIWDVLRATGTSHLMAISGLHIGLMAAAGYGLGGRLWAWLRLPGRRRLTATLTAFSAAGAYAALAGFALPTTRALVMFAVLAFAALAGRRVAPVRLLLLAAVVLLLLDPASVLSAGFWLSFLAVALIIMVARGRRLGRLNGLWQIQIGLLVGLAPISGLFFGSWSPLGLLANLVLLPLFSLIIVPVALIGTASGLVWPHGGGILLGAAAGLLNRLMAAGDWLLAKGMTEWPLDPAGFWTWLSMAAALILLLAPSGTPLRPLALPMALTFFLAEPRGLPRGSVEVTWLEVGQGNSAVIRTAHHIQVIDTGPAWSGGGNAAAFTLLPFLAERGIRTVDRLIVTHADRDHRGGLNALDSAVAIRRIDAGEPLADFPEARACRAGIQWSVDGIRFRYLWPDRAHRSEGNEASCVLLMEAPGGRVLFTGDIDAAIEARIAADLNAPVTVIEAPHHGSRTGSSDALLDAAQPAHAVVSAGFRNPYGMPHAETIARLRCRRIRVHDLGRTGSLRLLLAPEEPPTVWGMRPHRGRLSHESPALRRFRAGRQIHYDRRHYAVLDGEIDQPTCGN</sequence>
<feature type="transmembrane region" description="Helical" evidence="6">
    <location>
        <begin position="364"/>
        <end position="382"/>
    </location>
</feature>
<dbReference type="Pfam" id="PF00753">
    <property type="entry name" value="Lactamase_B"/>
    <property type="match status" value="1"/>
</dbReference>
<evidence type="ECO:0000256" key="3">
    <source>
        <dbReference type="ARBA" id="ARBA00022692"/>
    </source>
</evidence>
<dbReference type="InterPro" id="IPR036866">
    <property type="entry name" value="RibonucZ/Hydroxyglut_hydro"/>
</dbReference>
<keyword evidence="5 6" id="KW-0472">Membrane</keyword>
<name>A0ABV3S7V7_9GAMM</name>
<dbReference type="NCBIfam" id="TIGR00360">
    <property type="entry name" value="ComEC_N-term"/>
    <property type="match status" value="1"/>
</dbReference>
<feature type="domain" description="Metallo-beta-lactamase" evidence="7">
    <location>
        <begin position="512"/>
        <end position="696"/>
    </location>
</feature>
<feature type="transmembrane region" description="Helical" evidence="6">
    <location>
        <begin position="235"/>
        <end position="259"/>
    </location>
</feature>
<evidence type="ECO:0000256" key="1">
    <source>
        <dbReference type="ARBA" id="ARBA00004651"/>
    </source>
</evidence>
<evidence type="ECO:0000256" key="5">
    <source>
        <dbReference type="ARBA" id="ARBA00023136"/>
    </source>
</evidence>
<reference evidence="8 9" key="1">
    <citation type="submission" date="2024-02" db="EMBL/GenBank/DDBJ databases">
        <title>New especies of Spiribacter isolated from saline water.</title>
        <authorList>
            <person name="Leon M.J."/>
            <person name="De La Haba R."/>
            <person name="Sanchez-Porro C."/>
            <person name="Ventosa A."/>
        </authorList>
    </citation>
    <scope>NUCLEOTIDE SEQUENCE [LARGE SCALE GENOMIC DNA]</scope>
    <source>
        <strain evidence="9">ag22IC4-227</strain>
    </source>
</reference>
<keyword evidence="2" id="KW-1003">Cell membrane</keyword>
<dbReference type="InterPro" id="IPR052159">
    <property type="entry name" value="Competence_DNA_uptake"/>
</dbReference>
<feature type="transmembrane region" description="Helical" evidence="6">
    <location>
        <begin position="319"/>
        <end position="352"/>
    </location>
</feature>
<dbReference type="EMBL" id="JBAKFJ010000001">
    <property type="protein sequence ID" value="MEX0386219.1"/>
    <property type="molecule type" value="Genomic_DNA"/>
</dbReference>
<evidence type="ECO:0000256" key="6">
    <source>
        <dbReference type="SAM" id="Phobius"/>
    </source>
</evidence>
<dbReference type="SUPFAM" id="SSF56281">
    <property type="entry name" value="Metallo-hydrolase/oxidoreductase"/>
    <property type="match status" value="1"/>
</dbReference>
<evidence type="ECO:0000259" key="7">
    <source>
        <dbReference type="SMART" id="SM00849"/>
    </source>
</evidence>
<dbReference type="PANTHER" id="PTHR30619">
    <property type="entry name" value="DNA INTERNALIZATION/COMPETENCE PROTEIN COMEC/REC2"/>
    <property type="match status" value="1"/>
</dbReference>
<organism evidence="8 9">
    <name type="scientific">Spiribacter onubensis</name>
    <dbReference type="NCBI Taxonomy" id="3122420"/>
    <lineage>
        <taxon>Bacteria</taxon>
        <taxon>Pseudomonadati</taxon>
        <taxon>Pseudomonadota</taxon>
        <taxon>Gammaproteobacteria</taxon>
        <taxon>Chromatiales</taxon>
        <taxon>Ectothiorhodospiraceae</taxon>
        <taxon>Spiribacter</taxon>
    </lineage>
</organism>
<accession>A0ABV3S7V7</accession>
<dbReference type="Pfam" id="PF13567">
    <property type="entry name" value="DUF4131"/>
    <property type="match status" value="1"/>
</dbReference>
<evidence type="ECO:0000256" key="2">
    <source>
        <dbReference type="ARBA" id="ARBA00022475"/>
    </source>
</evidence>
<feature type="transmembrane region" description="Helical" evidence="6">
    <location>
        <begin position="456"/>
        <end position="473"/>
    </location>
</feature>
<dbReference type="InterPro" id="IPR004797">
    <property type="entry name" value="Competence_ComEC/Rec2"/>
</dbReference>
<protein>
    <submittedName>
        <fullName evidence="8">DNA internalization-related competence protein ComEC/Rec2</fullName>
    </submittedName>
</protein>